<evidence type="ECO:0000313" key="3">
    <source>
        <dbReference type="Proteomes" id="UP000492820"/>
    </source>
</evidence>
<dbReference type="AlphaFoldDB" id="A0A068WFF3"/>
<dbReference type="Proteomes" id="UP000492820">
    <property type="component" value="Unassembled WGS sequence"/>
</dbReference>
<evidence type="ECO:0000256" key="1">
    <source>
        <dbReference type="SAM" id="MobiDB-lite"/>
    </source>
</evidence>
<accession>A0A068WFF3</accession>
<evidence type="ECO:0000313" key="4">
    <source>
        <dbReference type="WBParaSite" id="EgrG_000880700"/>
    </source>
</evidence>
<reference evidence="2" key="2">
    <citation type="submission" date="2014-06" db="EMBL/GenBank/DDBJ databases">
        <authorList>
            <person name="Aslett M."/>
        </authorList>
    </citation>
    <scope>NUCLEOTIDE SEQUENCE</scope>
</reference>
<dbReference type="OrthoDB" id="5947018at2759"/>
<evidence type="ECO:0000313" key="2">
    <source>
        <dbReference type="EMBL" id="CDS16383.1"/>
    </source>
</evidence>
<feature type="compositionally biased region" description="Polar residues" evidence="1">
    <location>
        <begin position="688"/>
        <end position="703"/>
    </location>
</feature>
<reference evidence="2 3" key="1">
    <citation type="journal article" date="2013" name="Nature">
        <title>The genomes of four tapeworm species reveal adaptations to parasitism.</title>
        <authorList>
            <person name="Tsai I.J."/>
            <person name="Zarowiecki M."/>
            <person name="Holroyd N."/>
            <person name="Garciarrubio A."/>
            <person name="Sanchez-Flores A."/>
            <person name="Brooks K.L."/>
            <person name="Tracey A."/>
            <person name="Bobes R.J."/>
            <person name="Fragoso G."/>
            <person name="Sciutto E."/>
            <person name="Aslett M."/>
            <person name="Beasley H."/>
            <person name="Bennett H.M."/>
            <person name="Cai J."/>
            <person name="Camicia F."/>
            <person name="Clark R."/>
            <person name="Cucher M."/>
            <person name="De Silva N."/>
            <person name="Day T.A."/>
            <person name="Deplazes P."/>
            <person name="Estrada K."/>
            <person name="Fernandez C."/>
            <person name="Holland P.W."/>
            <person name="Hou J."/>
            <person name="Hu S."/>
            <person name="Huckvale T."/>
            <person name="Hung S.S."/>
            <person name="Kamenetzky L."/>
            <person name="Keane J.A."/>
            <person name="Kiss F."/>
            <person name="Koziol U."/>
            <person name="Lambert O."/>
            <person name="Liu K."/>
            <person name="Luo X."/>
            <person name="Luo Y."/>
            <person name="Macchiaroli N."/>
            <person name="Nichol S."/>
            <person name="Paps J."/>
            <person name="Parkinson J."/>
            <person name="Pouchkina-Stantcheva N."/>
            <person name="Riddiford N."/>
            <person name="Rosenzvit M."/>
            <person name="Salinas G."/>
            <person name="Wasmuth J.D."/>
            <person name="Zamanian M."/>
            <person name="Zheng Y."/>
            <person name="Cai X."/>
            <person name="Soberon X."/>
            <person name="Olson P.D."/>
            <person name="Laclette J.P."/>
            <person name="Brehm K."/>
            <person name="Berriman M."/>
            <person name="Garciarrubio A."/>
            <person name="Bobes R.J."/>
            <person name="Fragoso G."/>
            <person name="Sanchez-Flores A."/>
            <person name="Estrada K."/>
            <person name="Cevallos M.A."/>
            <person name="Morett E."/>
            <person name="Gonzalez V."/>
            <person name="Portillo T."/>
            <person name="Ochoa-Leyva A."/>
            <person name="Jose M.V."/>
            <person name="Sciutto E."/>
            <person name="Landa A."/>
            <person name="Jimenez L."/>
            <person name="Valdes V."/>
            <person name="Carrero J.C."/>
            <person name="Larralde C."/>
            <person name="Morales-Montor J."/>
            <person name="Limon-Lason J."/>
            <person name="Soberon X."/>
            <person name="Laclette J.P."/>
        </authorList>
    </citation>
    <scope>NUCLEOTIDE SEQUENCE [LARGE SCALE GENOMIC DNA]</scope>
</reference>
<gene>
    <name evidence="2" type="ORF">EgrG_000880700</name>
</gene>
<reference evidence="4" key="3">
    <citation type="submission" date="2020-10" db="UniProtKB">
        <authorList>
            <consortium name="WormBaseParasite"/>
        </authorList>
    </citation>
    <scope>IDENTIFICATION</scope>
</reference>
<proteinExistence type="predicted"/>
<feature type="region of interest" description="Disordered" evidence="1">
    <location>
        <begin position="688"/>
        <end position="709"/>
    </location>
</feature>
<protein>
    <submittedName>
        <fullName evidence="4">CUB domain-containing protein</fullName>
    </submittedName>
</protein>
<dbReference type="EMBL" id="LK028576">
    <property type="protein sequence ID" value="CDS16383.1"/>
    <property type="molecule type" value="Genomic_DNA"/>
</dbReference>
<name>A0A068WFF3_ECHGR</name>
<sequence length="738" mass="83732">MNKNSSTSTIHVDLRCQHVVDKATETYAAELLTPNFRFLYICMRFQIFDRSPLTEVFELIQGEGTTTPSDCATSVNNPHRSLWIPNLSKYVSRYRRSRCPIVGGFQAKNFIKMNSKSQICTSSVYATVDSECIRGEGIEMHFNEPGCNPFESTLVTKFMCFVQWVEMGNVNTILFKEKSPTEYIVASMFYQEAPTQVDTVNNEYGSFAKVYIGLGIFRPTAQSTKDGANVAYPAYLYDLEPFDMTAKTSPAAFYEVQMRGAFGVCDDELEQCERGCNADARNRLFCRRSCPSAQRECSMTHSDSCEINASYRGFWLLIDPLPSAPGQSEPRPHLRKLIDISDRTVTFANVLGDETFYEFSCLREASEIVPDWYILEGRELQPGCHPRDVCLEVYQNRPIFSNEAPNTNTLLFRLSKSEKQGVDVSSLCTFPDDSGSMKQRRPQILVRQFRRQDTFGSPNGRIFNTSKCEIYQIKLQGSIRLRAQFFSNLITAQAARQFNAFTAQGGEEREAGSHLAWSRTDSTFLPEMVSCGIELSDFNPRLGTTGEFDGLLRLKSSCSVDPFSKFTNTAHHCVSVHNLDKSFKYTKRFLMLVTYSEFLKSFFCWIIQESGMEGKPTFNIHLFLTPQCQYEESALGEILINNSSAVAIMHVVAEKDPYLSREQNTQPELTQSPVFQKFRHLENGISVTQRTTTASGQHTSRNSTHTKKNRSKVLFIKRIQFLDNKPEPKAAQLGVKRS</sequence>
<organism evidence="2">
    <name type="scientific">Echinococcus granulosus</name>
    <name type="common">Hydatid tapeworm</name>
    <dbReference type="NCBI Taxonomy" id="6210"/>
    <lineage>
        <taxon>Eukaryota</taxon>
        <taxon>Metazoa</taxon>
        <taxon>Spiralia</taxon>
        <taxon>Lophotrochozoa</taxon>
        <taxon>Platyhelminthes</taxon>
        <taxon>Cestoda</taxon>
        <taxon>Eucestoda</taxon>
        <taxon>Cyclophyllidea</taxon>
        <taxon>Taeniidae</taxon>
        <taxon>Echinococcus</taxon>
        <taxon>Echinococcus granulosus group</taxon>
    </lineage>
</organism>
<dbReference type="WBParaSite" id="EgrG_000880700">
    <property type="protein sequence ID" value="EgrG_000880700"/>
    <property type="gene ID" value="EgrG_000880700"/>
</dbReference>